<dbReference type="SUPFAM" id="SSF52141">
    <property type="entry name" value="Uracil-DNA glycosylase-like"/>
    <property type="match status" value="1"/>
</dbReference>
<accession>A0A4V3DYQ6</accession>
<evidence type="ECO:0000259" key="10">
    <source>
        <dbReference type="SMART" id="SM00986"/>
    </source>
</evidence>
<organism evidence="11 12">
    <name type="scientific">Enterovirga rhinocerotis</name>
    <dbReference type="NCBI Taxonomy" id="1339210"/>
    <lineage>
        <taxon>Bacteria</taxon>
        <taxon>Pseudomonadati</taxon>
        <taxon>Pseudomonadota</taxon>
        <taxon>Alphaproteobacteria</taxon>
        <taxon>Hyphomicrobiales</taxon>
        <taxon>Methylobacteriaceae</taxon>
        <taxon>Enterovirga</taxon>
    </lineage>
</organism>
<sequence>MRRIALADGADLDGFRLAARTLVAEGALPEDVVWESGPQAELFGGEAPAEVPPLQLPRALGTLAREVVPHRDPERYALLYAAIWRILRGERGLLEIASDPVVHRLGLMARAVRRDIHKMHAYLRFRRVGGEEALPEEQPGAEEPRRRERYAAWFEPDHFILEAATPFFVDRFGGFDWLIATPVGTAGWNGRDLAFGPPGRREDAPSSDAFETGWTDYYAAIFNPARTNPTLMRSHMAKKYWHNLPEAAAIPDLVRRAQPRALAMIETEPTMPKKRMPAAALAVMHDQAPRSLAELNGLIAKAGPLVPGATQAVFGEGPNHPGIAFVGEQPGDEEDLQGRPFVGPAGRLLDRAFAEAGIDRTRAYLTNAVKHFKFEQRGKRRLHQKPTTGEVAHYRWWLERELDLVAPTLVVALGATAVLALAGKAVPVTKARGPATFLHERPGFVTVHPSYLLRLPDEAAKREAYDRFVADLREAKALGEAMKQAA</sequence>
<dbReference type="PANTHER" id="PTHR33693">
    <property type="entry name" value="TYPE-5 URACIL-DNA GLYCOSYLASE"/>
    <property type="match status" value="1"/>
</dbReference>
<dbReference type="Pfam" id="PF13566">
    <property type="entry name" value="DUF4130"/>
    <property type="match status" value="1"/>
</dbReference>
<evidence type="ECO:0000256" key="7">
    <source>
        <dbReference type="ARBA" id="ARBA00023004"/>
    </source>
</evidence>
<evidence type="ECO:0000256" key="5">
    <source>
        <dbReference type="ARBA" id="ARBA00022763"/>
    </source>
</evidence>
<dbReference type="InterPro" id="IPR005273">
    <property type="entry name" value="Ura-DNA_glyco_family4"/>
</dbReference>
<dbReference type="InterPro" id="IPR036895">
    <property type="entry name" value="Uracil-DNA_glycosylase-like_sf"/>
</dbReference>
<dbReference type="GO" id="GO:0006281">
    <property type="term" value="P:DNA repair"/>
    <property type="evidence" value="ECO:0007669"/>
    <property type="project" value="UniProtKB-KW"/>
</dbReference>
<comment type="similarity">
    <text evidence="1">Belongs to the uracil-DNA glycosylase (UDG) superfamily. Type 4 (UDGa) family.</text>
</comment>
<dbReference type="SMART" id="SM00986">
    <property type="entry name" value="UDG"/>
    <property type="match status" value="1"/>
</dbReference>
<dbReference type="EMBL" id="SNZR01000011">
    <property type="protein sequence ID" value="TDR93519.1"/>
    <property type="molecule type" value="Genomic_DNA"/>
</dbReference>
<dbReference type="Proteomes" id="UP000295122">
    <property type="component" value="Unassembled WGS sequence"/>
</dbReference>
<evidence type="ECO:0000256" key="9">
    <source>
        <dbReference type="ARBA" id="ARBA00023204"/>
    </source>
</evidence>
<keyword evidence="12" id="KW-1185">Reference proteome</keyword>
<dbReference type="RefSeq" id="WP_133768516.1">
    <property type="nucleotide sequence ID" value="NZ_SNZR01000011.1"/>
</dbReference>
<dbReference type="NCBIfam" id="TIGR03915">
    <property type="entry name" value="SAM_7_link_chp"/>
    <property type="match status" value="1"/>
</dbReference>
<keyword evidence="8" id="KW-0411">Iron-sulfur</keyword>
<evidence type="ECO:0000313" key="12">
    <source>
        <dbReference type="Proteomes" id="UP000295122"/>
    </source>
</evidence>
<dbReference type="InterPro" id="IPR051536">
    <property type="entry name" value="UDG_Type-4/5"/>
</dbReference>
<keyword evidence="5" id="KW-0227">DNA damage</keyword>
<evidence type="ECO:0000256" key="1">
    <source>
        <dbReference type="ARBA" id="ARBA00006521"/>
    </source>
</evidence>
<dbReference type="AlphaFoldDB" id="A0A4V3DYQ6"/>
<dbReference type="InterPro" id="IPR025404">
    <property type="entry name" value="DUF4130"/>
</dbReference>
<dbReference type="GO" id="GO:0046872">
    <property type="term" value="F:metal ion binding"/>
    <property type="evidence" value="ECO:0007669"/>
    <property type="project" value="UniProtKB-KW"/>
</dbReference>
<dbReference type="CDD" id="cd10030">
    <property type="entry name" value="UDG-F4_TTUDGA_SPO1dp_like"/>
    <property type="match status" value="1"/>
</dbReference>
<gene>
    <name evidence="11" type="ORF">EV668_0783</name>
</gene>
<dbReference type="GO" id="GO:0051539">
    <property type="term" value="F:4 iron, 4 sulfur cluster binding"/>
    <property type="evidence" value="ECO:0007669"/>
    <property type="project" value="UniProtKB-KW"/>
</dbReference>
<proteinExistence type="inferred from homology"/>
<evidence type="ECO:0000256" key="3">
    <source>
        <dbReference type="ARBA" id="ARBA00022485"/>
    </source>
</evidence>
<dbReference type="InterPro" id="IPR005122">
    <property type="entry name" value="Uracil-DNA_glycosylase-like"/>
</dbReference>
<evidence type="ECO:0000256" key="2">
    <source>
        <dbReference type="ARBA" id="ARBA00019403"/>
    </source>
</evidence>
<name>A0A4V3DYQ6_9HYPH</name>
<keyword evidence="9" id="KW-0234">DNA repair</keyword>
<evidence type="ECO:0000256" key="8">
    <source>
        <dbReference type="ARBA" id="ARBA00023014"/>
    </source>
</evidence>
<reference evidence="11 12" key="1">
    <citation type="submission" date="2019-03" db="EMBL/GenBank/DDBJ databases">
        <title>Genomic Encyclopedia of Type Strains, Phase IV (KMG-IV): sequencing the most valuable type-strain genomes for metagenomic binning, comparative biology and taxonomic classification.</title>
        <authorList>
            <person name="Goeker M."/>
        </authorList>
    </citation>
    <scope>NUCLEOTIDE SEQUENCE [LARGE SCALE GENOMIC DNA]</scope>
    <source>
        <strain evidence="11 12">DSM 25903</strain>
    </source>
</reference>
<feature type="domain" description="Uracil-DNA glycosylase-like" evidence="10">
    <location>
        <begin position="314"/>
        <end position="473"/>
    </location>
</feature>
<comment type="caution">
    <text evidence="11">The sequence shown here is derived from an EMBL/GenBank/DDBJ whole genome shotgun (WGS) entry which is preliminary data.</text>
</comment>
<dbReference type="OrthoDB" id="5290748at2"/>
<keyword evidence="4" id="KW-0479">Metal-binding</keyword>
<protein>
    <recommendedName>
        <fullName evidence="2">Type-4 uracil-DNA glycosylase</fullName>
    </recommendedName>
</protein>
<dbReference type="GO" id="GO:0097506">
    <property type="term" value="F:deaminated base DNA N-glycosylase activity"/>
    <property type="evidence" value="ECO:0007669"/>
    <property type="project" value="UniProtKB-ARBA"/>
</dbReference>
<dbReference type="Pfam" id="PF03167">
    <property type="entry name" value="UDG"/>
    <property type="match status" value="1"/>
</dbReference>
<dbReference type="SMART" id="SM00987">
    <property type="entry name" value="UreE_C"/>
    <property type="match status" value="1"/>
</dbReference>
<dbReference type="NCBIfam" id="TIGR03914">
    <property type="entry name" value="UDG_fam_dom"/>
    <property type="match status" value="1"/>
</dbReference>
<dbReference type="Gene3D" id="3.40.470.10">
    <property type="entry name" value="Uracil-DNA glycosylase-like domain"/>
    <property type="match status" value="1"/>
</dbReference>
<dbReference type="PANTHER" id="PTHR33693:SF9">
    <property type="entry name" value="TYPE-4 URACIL-DNA GLYCOSYLASE"/>
    <property type="match status" value="1"/>
</dbReference>
<dbReference type="InterPro" id="IPR023875">
    <property type="entry name" value="DNA_repair_put"/>
</dbReference>
<keyword evidence="3" id="KW-0004">4Fe-4S</keyword>
<keyword evidence="6" id="KW-0378">Hydrolase</keyword>
<evidence type="ECO:0000313" key="11">
    <source>
        <dbReference type="EMBL" id="TDR93519.1"/>
    </source>
</evidence>
<evidence type="ECO:0000256" key="4">
    <source>
        <dbReference type="ARBA" id="ARBA00022723"/>
    </source>
</evidence>
<keyword evidence="7" id="KW-0408">Iron</keyword>
<evidence type="ECO:0000256" key="6">
    <source>
        <dbReference type="ARBA" id="ARBA00022801"/>
    </source>
</evidence>